<evidence type="ECO:0000256" key="1">
    <source>
        <dbReference type="SAM" id="SignalP"/>
    </source>
</evidence>
<dbReference type="EMBL" id="HBUF01214098">
    <property type="protein sequence ID" value="CAG6666411.1"/>
    <property type="molecule type" value="Transcribed_RNA"/>
</dbReference>
<reference evidence="2" key="1">
    <citation type="submission" date="2021-05" db="EMBL/GenBank/DDBJ databases">
        <authorList>
            <person name="Alioto T."/>
            <person name="Alioto T."/>
            <person name="Gomez Garrido J."/>
        </authorList>
    </citation>
    <scope>NUCLEOTIDE SEQUENCE</scope>
</reference>
<dbReference type="AlphaFoldDB" id="A0A8D8SB27"/>
<feature type="signal peptide" evidence="1">
    <location>
        <begin position="1"/>
        <end position="24"/>
    </location>
</feature>
<accession>A0A8D8SB27</accession>
<evidence type="ECO:0000313" key="2">
    <source>
        <dbReference type="EMBL" id="CAG6666411.1"/>
    </source>
</evidence>
<sequence length="108" mass="11659">MQTVLILLGGLLCALLVIPRPVHGSQCSTVPDNKGLLCISGDEALCKGDILKFAQDKCNLKGTGYTASCTRCSVCGTELYKDCCQIKKDNEITYFSNNGPKDIIPFPQ</sequence>
<keyword evidence="1" id="KW-0732">Signal</keyword>
<proteinExistence type="predicted"/>
<dbReference type="EMBL" id="HBUF01214099">
    <property type="protein sequence ID" value="CAG6666412.1"/>
    <property type="molecule type" value="Transcribed_RNA"/>
</dbReference>
<protein>
    <submittedName>
        <fullName evidence="2">Uncharacterized protein</fullName>
    </submittedName>
</protein>
<organism evidence="2">
    <name type="scientific">Cacopsylla melanoneura</name>
    <dbReference type="NCBI Taxonomy" id="428564"/>
    <lineage>
        <taxon>Eukaryota</taxon>
        <taxon>Metazoa</taxon>
        <taxon>Ecdysozoa</taxon>
        <taxon>Arthropoda</taxon>
        <taxon>Hexapoda</taxon>
        <taxon>Insecta</taxon>
        <taxon>Pterygota</taxon>
        <taxon>Neoptera</taxon>
        <taxon>Paraneoptera</taxon>
        <taxon>Hemiptera</taxon>
        <taxon>Sternorrhyncha</taxon>
        <taxon>Psylloidea</taxon>
        <taxon>Psyllidae</taxon>
        <taxon>Psyllinae</taxon>
        <taxon>Cacopsylla</taxon>
    </lineage>
</organism>
<feature type="chain" id="PRO_5036261939" evidence="1">
    <location>
        <begin position="25"/>
        <end position="108"/>
    </location>
</feature>
<name>A0A8D8SB27_9HEMI</name>